<feature type="transmembrane region" description="Helical" evidence="1">
    <location>
        <begin position="83"/>
        <end position="102"/>
    </location>
</feature>
<dbReference type="AlphaFoldDB" id="A0A3M9MR93"/>
<comment type="caution">
    <text evidence="2">The sequence shown here is derived from an EMBL/GenBank/DDBJ whole genome shotgun (WGS) entry which is preliminary data.</text>
</comment>
<feature type="transmembrane region" description="Helical" evidence="1">
    <location>
        <begin position="108"/>
        <end position="128"/>
    </location>
</feature>
<evidence type="ECO:0000256" key="1">
    <source>
        <dbReference type="SAM" id="Phobius"/>
    </source>
</evidence>
<evidence type="ECO:0000313" key="3">
    <source>
        <dbReference type="Proteomes" id="UP000271010"/>
    </source>
</evidence>
<feature type="transmembrane region" description="Helical" evidence="1">
    <location>
        <begin position="48"/>
        <end position="71"/>
    </location>
</feature>
<dbReference type="RefSeq" id="WP_123134488.1">
    <property type="nucleotide sequence ID" value="NZ_RJJE01000017.1"/>
</dbReference>
<dbReference type="OrthoDB" id="893761at2"/>
<keyword evidence="1" id="KW-0472">Membrane</keyword>
<dbReference type="Proteomes" id="UP000271010">
    <property type="component" value="Unassembled WGS sequence"/>
</dbReference>
<keyword evidence="3" id="KW-1185">Reference proteome</keyword>
<evidence type="ECO:0000313" key="2">
    <source>
        <dbReference type="EMBL" id="RNI28021.1"/>
    </source>
</evidence>
<protein>
    <submittedName>
        <fullName evidence="2">Uncharacterized protein</fullName>
    </submittedName>
</protein>
<accession>A0A3M9MR93</accession>
<name>A0A3M9MR93_9BACT</name>
<keyword evidence="1" id="KW-0812">Transmembrane</keyword>
<proteinExistence type="predicted"/>
<dbReference type="EMBL" id="RJJE01000017">
    <property type="protein sequence ID" value="RNI28021.1"/>
    <property type="molecule type" value="Genomic_DNA"/>
</dbReference>
<reference evidence="2 3" key="1">
    <citation type="submission" date="2018-11" db="EMBL/GenBank/DDBJ databases">
        <title>Rufibacter latericius sp. nov., isolated from water in Baiyang Lake.</title>
        <authorList>
            <person name="Yang Y."/>
        </authorList>
    </citation>
    <scope>NUCLEOTIDE SEQUENCE [LARGE SCALE GENOMIC DNA]</scope>
    <source>
        <strain evidence="2 3">MCC P1</strain>
    </source>
</reference>
<keyword evidence="1" id="KW-1133">Transmembrane helix</keyword>
<organism evidence="2 3">
    <name type="scientific">Rufibacter immobilis</name>
    <dbReference type="NCBI Taxonomy" id="1348778"/>
    <lineage>
        <taxon>Bacteria</taxon>
        <taxon>Pseudomonadati</taxon>
        <taxon>Bacteroidota</taxon>
        <taxon>Cytophagia</taxon>
        <taxon>Cytophagales</taxon>
        <taxon>Hymenobacteraceae</taxon>
        <taxon>Rufibacter</taxon>
    </lineage>
</organism>
<gene>
    <name evidence="2" type="ORF">EFA69_18225</name>
</gene>
<sequence>MFRSILSVLGGAAVGVFTISLVQFLSHQLYPLPTNSNPNDPQAMATFMTNAPVAALLLVLLAYALGAFFGGMVAARYATARPVLHALLVGALLLVAGIANLVQIPHPLWFTVISLAIYLPMAFFGGMMSMRRMP</sequence>